<organism evidence="2 3">
    <name type="scientific">Nocardioides eburneus</name>
    <dbReference type="NCBI Taxonomy" id="3231482"/>
    <lineage>
        <taxon>Bacteria</taxon>
        <taxon>Bacillati</taxon>
        <taxon>Actinomycetota</taxon>
        <taxon>Actinomycetes</taxon>
        <taxon>Propionibacteriales</taxon>
        <taxon>Nocardioidaceae</taxon>
        <taxon>Nocardioides</taxon>
    </lineage>
</organism>
<name>A0ABV3T121_9ACTN</name>
<proteinExistence type="predicted"/>
<dbReference type="InterPro" id="IPR043831">
    <property type="entry name" value="DUF5808"/>
</dbReference>
<protein>
    <submittedName>
        <fullName evidence="2">DUF5808 domain-containing protein</fullName>
    </submittedName>
</protein>
<accession>A0ABV3T121</accession>
<sequence length="65" mass="7834">MTAKEKGTGTFLGMPYDWRRPTVARVKSRWWNPDERRVLTPKAFGWGYDLNLYRLFRLRKDSGRK</sequence>
<keyword evidence="3" id="KW-1185">Reference proteome</keyword>
<dbReference type="RefSeq" id="WP_367994870.1">
    <property type="nucleotide sequence ID" value="NZ_JBFPJR010000028.1"/>
</dbReference>
<evidence type="ECO:0000313" key="2">
    <source>
        <dbReference type="EMBL" id="MEX0428904.1"/>
    </source>
</evidence>
<reference evidence="2 3" key="1">
    <citation type="submission" date="2024-07" db="EMBL/GenBank/DDBJ databases">
        <authorList>
            <person name="Lee S."/>
            <person name="Kang M."/>
        </authorList>
    </citation>
    <scope>NUCLEOTIDE SEQUENCE [LARGE SCALE GENOMIC DNA]</scope>
    <source>
        <strain evidence="2 3">DS6</strain>
    </source>
</reference>
<feature type="domain" description="DUF5808" evidence="1">
    <location>
        <begin position="36"/>
        <end position="55"/>
    </location>
</feature>
<dbReference type="Pfam" id="PF19124">
    <property type="entry name" value="DUF5808"/>
    <property type="match status" value="1"/>
</dbReference>
<dbReference type="EMBL" id="JBFPJR010000028">
    <property type="protein sequence ID" value="MEX0428904.1"/>
    <property type="molecule type" value="Genomic_DNA"/>
</dbReference>
<dbReference type="Proteomes" id="UP001556631">
    <property type="component" value="Unassembled WGS sequence"/>
</dbReference>
<comment type="caution">
    <text evidence="2">The sequence shown here is derived from an EMBL/GenBank/DDBJ whole genome shotgun (WGS) entry which is preliminary data.</text>
</comment>
<evidence type="ECO:0000259" key="1">
    <source>
        <dbReference type="Pfam" id="PF19124"/>
    </source>
</evidence>
<evidence type="ECO:0000313" key="3">
    <source>
        <dbReference type="Proteomes" id="UP001556631"/>
    </source>
</evidence>
<gene>
    <name evidence="2" type="ORF">AB3X52_14850</name>
</gene>